<keyword evidence="2" id="KW-0229">DNA integration</keyword>
<gene>
    <name evidence="8" type="ORF">EV213_107106</name>
</gene>
<dbReference type="SMART" id="SM00857">
    <property type="entry name" value="Resolvase"/>
    <property type="match status" value="1"/>
</dbReference>
<dbReference type="OrthoDB" id="2731197at2"/>
<name>A0A4R6U571_9BACI</name>
<accession>A0A4R6U571</accession>
<dbReference type="RefSeq" id="WP_133580415.1">
    <property type="nucleotide sequence ID" value="NZ_SNYJ01000007.1"/>
</dbReference>
<dbReference type="InterPro" id="IPR006119">
    <property type="entry name" value="Resolv_N"/>
</dbReference>
<dbReference type="PANTHER" id="PTHR30461:SF26">
    <property type="entry name" value="RESOLVASE HOMOLOG YNEB"/>
    <property type="match status" value="1"/>
</dbReference>
<evidence type="ECO:0000256" key="4">
    <source>
        <dbReference type="ARBA" id="ARBA00023172"/>
    </source>
</evidence>
<dbReference type="EMBL" id="SNYJ01000007">
    <property type="protein sequence ID" value="TDQ39739.1"/>
    <property type="molecule type" value="Genomic_DNA"/>
</dbReference>
<dbReference type="InterPro" id="IPR006118">
    <property type="entry name" value="Recombinase_CS"/>
</dbReference>
<keyword evidence="4" id="KW-0233">DNA recombination</keyword>
<organism evidence="8 9">
    <name type="scientific">Aureibacillus halotolerans</name>
    <dbReference type="NCBI Taxonomy" id="1508390"/>
    <lineage>
        <taxon>Bacteria</taxon>
        <taxon>Bacillati</taxon>
        <taxon>Bacillota</taxon>
        <taxon>Bacilli</taxon>
        <taxon>Bacillales</taxon>
        <taxon>Bacillaceae</taxon>
        <taxon>Aureibacillus</taxon>
    </lineage>
</organism>
<comment type="similarity">
    <text evidence="1">Belongs to the site-specific recombinase resolvase family.</text>
</comment>
<dbReference type="PANTHER" id="PTHR30461">
    <property type="entry name" value="DNA-INVERTASE FROM LAMBDOID PROPHAGE"/>
    <property type="match status" value="1"/>
</dbReference>
<keyword evidence="9" id="KW-1185">Reference proteome</keyword>
<dbReference type="CDD" id="cd00338">
    <property type="entry name" value="Ser_Recombinase"/>
    <property type="match status" value="1"/>
</dbReference>
<dbReference type="InterPro" id="IPR036162">
    <property type="entry name" value="Resolvase-like_N_sf"/>
</dbReference>
<dbReference type="GO" id="GO:0000150">
    <property type="term" value="F:DNA strand exchange activity"/>
    <property type="evidence" value="ECO:0007669"/>
    <property type="project" value="InterPro"/>
</dbReference>
<evidence type="ECO:0000259" key="7">
    <source>
        <dbReference type="PROSITE" id="PS51736"/>
    </source>
</evidence>
<evidence type="ECO:0000256" key="3">
    <source>
        <dbReference type="ARBA" id="ARBA00023125"/>
    </source>
</evidence>
<protein>
    <submittedName>
        <fullName evidence="8">DNA invertase Pin-like site-specific DNA recombinase</fullName>
    </submittedName>
</protein>
<evidence type="ECO:0000256" key="1">
    <source>
        <dbReference type="ARBA" id="ARBA00009913"/>
    </source>
</evidence>
<evidence type="ECO:0000256" key="5">
    <source>
        <dbReference type="PIRSR" id="PIRSR606118-50"/>
    </source>
</evidence>
<evidence type="ECO:0000313" key="8">
    <source>
        <dbReference type="EMBL" id="TDQ39739.1"/>
    </source>
</evidence>
<reference evidence="8 9" key="1">
    <citation type="submission" date="2019-03" db="EMBL/GenBank/DDBJ databases">
        <title>Genomic Encyclopedia of Type Strains, Phase IV (KMG-IV): sequencing the most valuable type-strain genomes for metagenomic binning, comparative biology and taxonomic classification.</title>
        <authorList>
            <person name="Goeker M."/>
        </authorList>
    </citation>
    <scope>NUCLEOTIDE SEQUENCE [LARGE SCALE GENOMIC DNA]</scope>
    <source>
        <strain evidence="8 9">DSM 28697</strain>
    </source>
</reference>
<feature type="active site" description="O-(5'-phospho-DNA)-serine intermediate" evidence="5 6">
    <location>
        <position position="10"/>
    </location>
</feature>
<keyword evidence="3" id="KW-0238">DNA-binding</keyword>
<evidence type="ECO:0000256" key="2">
    <source>
        <dbReference type="ARBA" id="ARBA00022908"/>
    </source>
</evidence>
<dbReference type="Gene3D" id="3.40.50.1390">
    <property type="entry name" value="Resolvase, N-terminal catalytic domain"/>
    <property type="match status" value="1"/>
</dbReference>
<sequence length="224" mass="25389">MNVIGYCRVSTDKQSQETSLGRQEKELTQACHTEGWTLKGIISEKASGYDIDREGMLELMERAVSEQIDAIIVSDATRIGRGNAKMAIVHYFRKHGLSLYCVEENGELTLSDADHLVLDIVSIVEEYQRKVHNAKISRGMRLAVKDGYKPFRNLSNHTSSSPGRKRKEIPISEIVRLKKNGLTYRDIAATLRGLGYDVSKATVNRRFKQYENEQVQKEAVHLHP</sequence>
<evidence type="ECO:0000313" key="9">
    <source>
        <dbReference type="Proteomes" id="UP000295632"/>
    </source>
</evidence>
<dbReference type="SUPFAM" id="SSF53041">
    <property type="entry name" value="Resolvase-like"/>
    <property type="match status" value="1"/>
</dbReference>
<dbReference type="AlphaFoldDB" id="A0A4R6U571"/>
<evidence type="ECO:0000256" key="6">
    <source>
        <dbReference type="PROSITE-ProRule" id="PRU10137"/>
    </source>
</evidence>
<dbReference type="InterPro" id="IPR050639">
    <property type="entry name" value="SSR_resolvase"/>
</dbReference>
<dbReference type="Proteomes" id="UP000295632">
    <property type="component" value="Unassembled WGS sequence"/>
</dbReference>
<proteinExistence type="inferred from homology"/>
<feature type="domain" description="Resolvase/invertase-type recombinase catalytic" evidence="7">
    <location>
        <begin position="2"/>
        <end position="147"/>
    </location>
</feature>
<dbReference type="PROSITE" id="PS00397">
    <property type="entry name" value="RECOMBINASES_1"/>
    <property type="match status" value="1"/>
</dbReference>
<dbReference type="PROSITE" id="PS51736">
    <property type="entry name" value="RECOMBINASES_3"/>
    <property type="match status" value="1"/>
</dbReference>
<dbReference type="GO" id="GO:0003677">
    <property type="term" value="F:DNA binding"/>
    <property type="evidence" value="ECO:0007669"/>
    <property type="project" value="UniProtKB-KW"/>
</dbReference>
<dbReference type="GO" id="GO:0015074">
    <property type="term" value="P:DNA integration"/>
    <property type="evidence" value="ECO:0007669"/>
    <property type="project" value="UniProtKB-KW"/>
</dbReference>
<dbReference type="Pfam" id="PF00239">
    <property type="entry name" value="Resolvase"/>
    <property type="match status" value="1"/>
</dbReference>
<comment type="caution">
    <text evidence="8">The sequence shown here is derived from an EMBL/GenBank/DDBJ whole genome shotgun (WGS) entry which is preliminary data.</text>
</comment>